<proteinExistence type="predicted"/>
<reference evidence="1" key="1">
    <citation type="journal article" date="2014" name="Front. Microbiol.">
        <title>High frequency of phylogenetically diverse reductive dehalogenase-homologous genes in deep subseafloor sedimentary metagenomes.</title>
        <authorList>
            <person name="Kawai M."/>
            <person name="Futagami T."/>
            <person name="Toyoda A."/>
            <person name="Takaki Y."/>
            <person name="Nishi S."/>
            <person name="Hori S."/>
            <person name="Arai W."/>
            <person name="Tsubouchi T."/>
            <person name="Morono Y."/>
            <person name="Uchiyama I."/>
            <person name="Ito T."/>
            <person name="Fujiyama A."/>
            <person name="Inagaki F."/>
            <person name="Takami H."/>
        </authorList>
    </citation>
    <scope>NUCLEOTIDE SEQUENCE</scope>
    <source>
        <strain evidence="1">Expedition CK06-06</strain>
    </source>
</reference>
<dbReference type="EMBL" id="BARS01036371">
    <property type="protein sequence ID" value="GAG14933.1"/>
    <property type="molecule type" value="Genomic_DNA"/>
</dbReference>
<gene>
    <name evidence="1" type="ORF">S01H1_55923</name>
</gene>
<organism evidence="1">
    <name type="scientific">marine sediment metagenome</name>
    <dbReference type="NCBI Taxonomy" id="412755"/>
    <lineage>
        <taxon>unclassified sequences</taxon>
        <taxon>metagenomes</taxon>
        <taxon>ecological metagenomes</taxon>
    </lineage>
</organism>
<protein>
    <submittedName>
        <fullName evidence="1">Uncharacterized protein</fullName>
    </submittedName>
</protein>
<comment type="caution">
    <text evidence="1">The sequence shown here is derived from an EMBL/GenBank/DDBJ whole genome shotgun (WGS) entry which is preliminary data.</text>
</comment>
<evidence type="ECO:0000313" key="1">
    <source>
        <dbReference type="EMBL" id="GAG14933.1"/>
    </source>
</evidence>
<accession>X0VR36</accession>
<name>X0VR36_9ZZZZ</name>
<dbReference type="AlphaFoldDB" id="X0VR36"/>
<sequence length="51" mass="6266">MTGNSKKRKWLKHYRRASYRTGFTRLTNEVYHIYSNPDKTEPLLIFYKVRT</sequence>